<sequence length="158" mass="18366">MSDGRHMESVFMGRFIPHPDDVPVELTLLKPECLSRRQLHTISLGGMACNYHRAWRHGTALEVRMPTVNPDMRYLGYVAWCLRRKRGYLVGIAFVDEQTLFSARMGEQVCQIERYCRLHEAHEDLQDIQALALEWVQEHADEFSHDSVRKAFAQPVLE</sequence>
<evidence type="ECO:0000259" key="1">
    <source>
        <dbReference type="Pfam" id="PF07238"/>
    </source>
</evidence>
<organism evidence="2 3">
    <name type="scientific">Pseudomonas fluorescens</name>
    <dbReference type="NCBI Taxonomy" id="294"/>
    <lineage>
        <taxon>Bacteria</taxon>
        <taxon>Pseudomonadati</taxon>
        <taxon>Pseudomonadota</taxon>
        <taxon>Gammaproteobacteria</taxon>
        <taxon>Pseudomonadales</taxon>
        <taxon>Pseudomonadaceae</taxon>
        <taxon>Pseudomonas</taxon>
    </lineage>
</organism>
<dbReference type="EMBL" id="CABVHB010000016">
    <property type="protein sequence ID" value="VVM86677.1"/>
    <property type="molecule type" value="Genomic_DNA"/>
</dbReference>
<gene>
    <name evidence="2" type="ORF">PS673_02566</name>
</gene>
<dbReference type="Proteomes" id="UP000344274">
    <property type="component" value="Unassembled WGS sequence"/>
</dbReference>
<reference evidence="2 3" key="1">
    <citation type="submission" date="2019-09" db="EMBL/GenBank/DDBJ databases">
        <authorList>
            <person name="Chandra G."/>
            <person name="Truman W A."/>
        </authorList>
    </citation>
    <scope>NUCLEOTIDE SEQUENCE [LARGE SCALE GENOMIC DNA]</scope>
    <source>
        <strain evidence="2">PS673</strain>
    </source>
</reference>
<dbReference type="InterPro" id="IPR009875">
    <property type="entry name" value="PilZ_domain"/>
</dbReference>
<dbReference type="AlphaFoldDB" id="A0A5E7I137"/>
<evidence type="ECO:0000313" key="3">
    <source>
        <dbReference type="Proteomes" id="UP000344274"/>
    </source>
</evidence>
<accession>A0A5E7I137</accession>
<dbReference type="GO" id="GO:0035438">
    <property type="term" value="F:cyclic-di-GMP binding"/>
    <property type="evidence" value="ECO:0007669"/>
    <property type="project" value="InterPro"/>
</dbReference>
<protein>
    <recommendedName>
        <fullName evidence="1">PilZ domain-containing protein</fullName>
    </recommendedName>
</protein>
<dbReference type="Pfam" id="PF07238">
    <property type="entry name" value="PilZ"/>
    <property type="match status" value="1"/>
</dbReference>
<evidence type="ECO:0000313" key="2">
    <source>
        <dbReference type="EMBL" id="VVM86677.1"/>
    </source>
</evidence>
<proteinExistence type="predicted"/>
<name>A0A5E7I137_PSEFL</name>
<feature type="domain" description="PilZ" evidence="1">
    <location>
        <begin position="22"/>
        <end position="96"/>
    </location>
</feature>